<keyword evidence="1" id="KW-0808">Transferase</keyword>
<dbReference type="PANTHER" id="PTHR45863">
    <property type="entry name" value="SERINE/THREONINE-PROTEIN KINASE BSK5"/>
    <property type="match status" value="1"/>
</dbReference>
<comment type="catalytic activity">
    <reaction evidence="1">
        <text>L-seryl-[protein] + ATP = O-phospho-L-seryl-[protein] + ADP + H(+)</text>
        <dbReference type="Rhea" id="RHEA:17989"/>
        <dbReference type="Rhea" id="RHEA-COMP:9863"/>
        <dbReference type="Rhea" id="RHEA-COMP:11604"/>
        <dbReference type="ChEBI" id="CHEBI:15378"/>
        <dbReference type="ChEBI" id="CHEBI:29999"/>
        <dbReference type="ChEBI" id="CHEBI:30616"/>
        <dbReference type="ChEBI" id="CHEBI:83421"/>
        <dbReference type="ChEBI" id="CHEBI:456216"/>
        <dbReference type="EC" id="2.7.11.1"/>
    </reaction>
</comment>
<keyword evidence="1" id="KW-0418">Kinase</keyword>
<comment type="function">
    <text evidence="1">Serine/threonine kinase that acts as positive regulator of brassinosteroid (BR) signaling downstream of the receptor kinase BRI1.</text>
</comment>
<accession>A0A3P5ZRY7</accession>
<proteinExistence type="inferred from homology"/>
<gene>
    <name evidence="3" type="ORF">BRAA03T14180Z</name>
</gene>
<comment type="subunit">
    <text evidence="1">Interacts with BRI1.</text>
</comment>
<reference evidence="3" key="1">
    <citation type="submission" date="2018-11" db="EMBL/GenBank/DDBJ databases">
        <authorList>
            <consortium name="Genoscope - CEA"/>
            <person name="William W."/>
        </authorList>
    </citation>
    <scope>NUCLEOTIDE SEQUENCE</scope>
</reference>
<sequence>MGCFQSKDADHVITSPDHPSVQHQLESVTEEQVDHEDQVDHENQVEQENQIPCGVKDFNEVYIGKLEGNVLVAVKRFSKLTWPDARHFVDQATAVGKLRSKIGQSAWLLR</sequence>
<dbReference type="EMBL" id="LR031572">
    <property type="protein sequence ID" value="VDC82962.1"/>
    <property type="molecule type" value="Genomic_DNA"/>
</dbReference>
<feature type="compositionally biased region" description="Basic and acidic residues" evidence="2">
    <location>
        <begin position="35"/>
        <end position="44"/>
    </location>
</feature>
<keyword evidence="1" id="KW-0519">Myristate</keyword>
<keyword evidence="1" id="KW-0723">Serine/threonine-protein kinase</keyword>
<organism evidence="3">
    <name type="scientific">Brassica campestris</name>
    <name type="common">Field mustard</name>
    <dbReference type="NCBI Taxonomy" id="3711"/>
    <lineage>
        <taxon>Eukaryota</taxon>
        <taxon>Viridiplantae</taxon>
        <taxon>Streptophyta</taxon>
        <taxon>Embryophyta</taxon>
        <taxon>Tracheophyta</taxon>
        <taxon>Spermatophyta</taxon>
        <taxon>Magnoliopsida</taxon>
        <taxon>eudicotyledons</taxon>
        <taxon>Gunneridae</taxon>
        <taxon>Pentapetalae</taxon>
        <taxon>rosids</taxon>
        <taxon>malvids</taxon>
        <taxon>Brassicales</taxon>
        <taxon>Brassicaceae</taxon>
        <taxon>Brassiceae</taxon>
        <taxon>Brassica</taxon>
    </lineage>
</organism>
<dbReference type="EC" id="2.7.11.1" evidence="1"/>
<evidence type="ECO:0000313" key="3">
    <source>
        <dbReference type="EMBL" id="VDC82962.1"/>
    </source>
</evidence>
<comment type="similarity">
    <text evidence="1">Belongs to the protein kinase superfamily. Ser/Thr protein kinase family.</text>
</comment>
<dbReference type="GO" id="GO:0005886">
    <property type="term" value="C:plasma membrane"/>
    <property type="evidence" value="ECO:0007669"/>
    <property type="project" value="UniProtKB-SubCell"/>
</dbReference>
<comment type="subcellular location">
    <subcellularLocation>
        <location evidence="1">Cell membrane</location>
        <topology evidence="1">Lipid-anchor</topology>
    </subcellularLocation>
</comment>
<keyword evidence="1" id="KW-1003">Cell membrane</keyword>
<feature type="region of interest" description="Disordered" evidence="2">
    <location>
        <begin position="1"/>
        <end position="50"/>
    </location>
</feature>
<protein>
    <recommendedName>
        <fullName evidence="1">Serine/threonine-protein kinase BSK</fullName>
        <ecNumber evidence="1">2.7.11.1</ecNumber>
    </recommendedName>
    <alternativeName>
        <fullName evidence="1">Brassinosteroid-signaling kinase</fullName>
    </alternativeName>
</protein>
<comment type="catalytic activity">
    <reaction evidence="1">
        <text>L-threonyl-[protein] + ATP = O-phospho-L-threonyl-[protein] + ADP + H(+)</text>
        <dbReference type="Rhea" id="RHEA:46608"/>
        <dbReference type="Rhea" id="RHEA-COMP:11060"/>
        <dbReference type="Rhea" id="RHEA-COMP:11605"/>
        <dbReference type="ChEBI" id="CHEBI:15378"/>
        <dbReference type="ChEBI" id="CHEBI:30013"/>
        <dbReference type="ChEBI" id="CHEBI:30616"/>
        <dbReference type="ChEBI" id="CHEBI:61977"/>
        <dbReference type="ChEBI" id="CHEBI:456216"/>
        <dbReference type="EC" id="2.7.11.1"/>
    </reaction>
</comment>
<dbReference type="GO" id="GO:0012505">
    <property type="term" value="C:endomembrane system"/>
    <property type="evidence" value="ECO:0007669"/>
    <property type="project" value="UniProtKB-SubCell"/>
</dbReference>
<keyword evidence="1" id="KW-0472">Membrane</keyword>
<dbReference type="GO" id="GO:0004674">
    <property type="term" value="F:protein serine/threonine kinase activity"/>
    <property type="evidence" value="ECO:0007669"/>
    <property type="project" value="UniProtKB-UniRule"/>
</dbReference>
<dbReference type="PANTHER" id="PTHR45863:SF15">
    <property type="entry name" value="SERINE_THREONINE-PROTEIN KINASE BSK2"/>
    <property type="match status" value="1"/>
</dbReference>
<dbReference type="GO" id="GO:0106310">
    <property type="term" value="F:protein serine kinase activity"/>
    <property type="evidence" value="ECO:0007669"/>
    <property type="project" value="UniProtKB-UniRule"/>
</dbReference>
<evidence type="ECO:0000256" key="1">
    <source>
        <dbReference type="RuleBase" id="RU369005"/>
    </source>
</evidence>
<keyword evidence="1" id="KW-1070">Brassinosteroid signaling pathway</keyword>
<dbReference type="AlphaFoldDB" id="A0A3P5ZRY7"/>
<dbReference type="Gene3D" id="3.30.200.20">
    <property type="entry name" value="Phosphorylase Kinase, domain 1"/>
    <property type="match status" value="1"/>
</dbReference>
<dbReference type="GO" id="GO:0009742">
    <property type="term" value="P:brassinosteroid mediated signaling pathway"/>
    <property type="evidence" value="ECO:0007669"/>
    <property type="project" value="UniProtKB-UniRule"/>
</dbReference>
<evidence type="ECO:0000256" key="2">
    <source>
        <dbReference type="SAM" id="MobiDB-lite"/>
    </source>
</evidence>
<keyword evidence="1" id="KW-0067">ATP-binding</keyword>
<dbReference type="GO" id="GO:0005524">
    <property type="term" value="F:ATP binding"/>
    <property type="evidence" value="ECO:0007669"/>
    <property type="project" value="UniProtKB-UniRule"/>
</dbReference>
<name>A0A3P5ZRY7_BRACM</name>
<keyword evidence="1" id="KW-0547">Nucleotide-binding</keyword>
<dbReference type="InterPro" id="IPR045845">
    <property type="entry name" value="BSK"/>
</dbReference>
<keyword evidence="1" id="KW-0449">Lipoprotein</keyword>